<evidence type="ECO:0000313" key="1">
    <source>
        <dbReference type="EMBL" id="SVD60775.1"/>
    </source>
</evidence>
<feature type="non-terminal residue" evidence="1">
    <location>
        <position position="51"/>
    </location>
</feature>
<dbReference type="AlphaFoldDB" id="A0A382WQW8"/>
<name>A0A382WQW8_9ZZZZ</name>
<accession>A0A382WQW8</accession>
<dbReference type="EMBL" id="UINC01161528">
    <property type="protein sequence ID" value="SVD60775.1"/>
    <property type="molecule type" value="Genomic_DNA"/>
</dbReference>
<protein>
    <submittedName>
        <fullName evidence="1">Uncharacterized protein</fullName>
    </submittedName>
</protein>
<reference evidence="1" key="1">
    <citation type="submission" date="2018-05" db="EMBL/GenBank/DDBJ databases">
        <authorList>
            <person name="Lanie J.A."/>
            <person name="Ng W.-L."/>
            <person name="Kazmierczak K.M."/>
            <person name="Andrzejewski T.M."/>
            <person name="Davidsen T.M."/>
            <person name="Wayne K.J."/>
            <person name="Tettelin H."/>
            <person name="Glass J.I."/>
            <person name="Rusch D."/>
            <person name="Podicherti R."/>
            <person name="Tsui H.-C.T."/>
            <person name="Winkler M.E."/>
        </authorList>
    </citation>
    <scope>NUCLEOTIDE SEQUENCE</scope>
</reference>
<gene>
    <name evidence="1" type="ORF">METZ01_LOCUS413629</name>
</gene>
<organism evidence="1">
    <name type="scientific">marine metagenome</name>
    <dbReference type="NCBI Taxonomy" id="408172"/>
    <lineage>
        <taxon>unclassified sequences</taxon>
        <taxon>metagenomes</taxon>
        <taxon>ecological metagenomes</taxon>
    </lineage>
</organism>
<proteinExistence type="predicted"/>
<sequence length="51" mass="5916">MIHRLLLICLSVPLVWADQQPIVSAIEFKGHLITKDYIIEREIQHPIDVPL</sequence>